<dbReference type="AlphaFoldDB" id="A0ABD0KZ51"/>
<evidence type="ECO:0000313" key="2">
    <source>
        <dbReference type="EMBL" id="KAK7492391.1"/>
    </source>
</evidence>
<sequence length="277" mass="30566">MEGIPSTSTSQEAEFLNSGDICIICGKDFNTSTDKVHLTYRGIKGINSVSLRLGDDIHASDGDCVHEDCWRTYTNKKVVDSKLKAQEAEKSPKKQPHLRKRSLPGATNGNQPTRLFCGVGKRHIRLKRRLPERKPVSELGGQMYIRNLSTCNGHHVIRSDRFGAGLSSDLIIEQVLIGSFKSTGGLTRGTGMGEEERLVWLLGMPACTEICAAMQHLTGVRYSGNEQHIDMSKTRPGKRKIMPIPRRSSCACNNNKMCLGVEENCVTLQVAGFLIPL</sequence>
<feature type="region of interest" description="Disordered" evidence="1">
    <location>
        <begin position="84"/>
        <end position="111"/>
    </location>
</feature>
<name>A0ABD0KZ51_9CAEN</name>
<gene>
    <name evidence="2" type="ORF">BaRGS_00016264</name>
</gene>
<dbReference type="EMBL" id="JACVVK020000103">
    <property type="protein sequence ID" value="KAK7492391.1"/>
    <property type="molecule type" value="Genomic_DNA"/>
</dbReference>
<keyword evidence="3" id="KW-1185">Reference proteome</keyword>
<protein>
    <submittedName>
        <fullName evidence="2">Uncharacterized protein</fullName>
    </submittedName>
</protein>
<organism evidence="2 3">
    <name type="scientific">Batillaria attramentaria</name>
    <dbReference type="NCBI Taxonomy" id="370345"/>
    <lineage>
        <taxon>Eukaryota</taxon>
        <taxon>Metazoa</taxon>
        <taxon>Spiralia</taxon>
        <taxon>Lophotrochozoa</taxon>
        <taxon>Mollusca</taxon>
        <taxon>Gastropoda</taxon>
        <taxon>Caenogastropoda</taxon>
        <taxon>Sorbeoconcha</taxon>
        <taxon>Cerithioidea</taxon>
        <taxon>Batillariidae</taxon>
        <taxon>Batillaria</taxon>
    </lineage>
</organism>
<dbReference type="Proteomes" id="UP001519460">
    <property type="component" value="Unassembled WGS sequence"/>
</dbReference>
<evidence type="ECO:0000256" key="1">
    <source>
        <dbReference type="SAM" id="MobiDB-lite"/>
    </source>
</evidence>
<proteinExistence type="predicted"/>
<comment type="caution">
    <text evidence="2">The sequence shown here is derived from an EMBL/GenBank/DDBJ whole genome shotgun (WGS) entry which is preliminary data.</text>
</comment>
<reference evidence="2 3" key="1">
    <citation type="journal article" date="2023" name="Sci. Data">
        <title>Genome assembly of the Korean intertidal mud-creeper Batillaria attramentaria.</title>
        <authorList>
            <person name="Patra A.K."/>
            <person name="Ho P.T."/>
            <person name="Jun S."/>
            <person name="Lee S.J."/>
            <person name="Kim Y."/>
            <person name="Won Y.J."/>
        </authorList>
    </citation>
    <scope>NUCLEOTIDE SEQUENCE [LARGE SCALE GENOMIC DNA]</scope>
    <source>
        <strain evidence="2">Wonlab-2016</strain>
    </source>
</reference>
<evidence type="ECO:0000313" key="3">
    <source>
        <dbReference type="Proteomes" id="UP001519460"/>
    </source>
</evidence>
<accession>A0ABD0KZ51</accession>
<feature type="compositionally biased region" description="Basic residues" evidence="1">
    <location>
        <begin position="93"/>
        <end position="102"/>
    </location>
</feature>